<organism evidence="1">
    <name type="scientific">marine sediment metagenome</name>
    <dbReference type="NCBI Taxonomy" id="412755"/>
    <lineage>
        <taxon>unclassified sequences</taxon>
        <taxon>metagenomes</taxon>
        <taxon>ecological metagenomes</taxon>
    </lineage>
</organism>
<sequence length="233" mass="25441">QSNASPNASNDNVLYKAIISGPTVPAPVGGALYQQRQFPSQFLATQSNFPFFHPHVYISLVFHANEPKGYPYISRSRISFYMSFAEKKISAVKYGIGLIREFSLSQTMQISAQGRLLSDPTNLAGQYSPLYTWGGARPELMISGQALTQYFLSQSGQEAETMNTSAQLRTFAAQSRTMVPNPDAFGDAAAGMPYWIRDLLPLGVITGAIRPQRPPRVTQDDPTVAGLGNVICV</sequence>
<proteinExistence type="predicted"/>
<evidence type="ECO:0000313" key="1">
    <source>
        <dbReference type="EMBL" id="GAG59437.1"/>
    </source>
</evidence>
<feature type="non-terminal residue" evidence="1">
    <location>
        <position position="1"/>
    </location>
</feature>
<dbReference type="EMBL" id="BART01004984">
    <property type="protein sequence ID" value="GAG59437.1"/>
    <property type="molecule type" value="Genomic_DNA"/>
</dbReference>
<dbReference type="AlphaFoldDB" id="X0ZMY9"/>
<reference evidence="1" key="1">
    <citation type="journal article" date="2014" name="Front. Microbiol.">
        <title>High frequency of phylogenetically diverse reductive dehalogenase-homologous genes in deep subseafloor sedimentary metagenomes.</title>
        <authorList>
            <person name="Kawai M."/>
            <person name="Futagami T."/>
            <person name="Toyoda A."/>
            <person name="Takaki Y."/>
            <person name="Nishi S."/>
            <person name="Hori S."/>
            <person name="Arai W."/>
            <person name="Tsubouchi T."/>
            <person name="Morono Y."/>
            <person name="Uchiyama I."/>
            <person name="Ito T."/>
            <person name="Fujiyama A."/>
            <person name="Inagaki F."/>
            <person name="Takami H."/>
        </authorList>
    </citation>
    <scope>NUCLEOTIDE SEQUENCE</scope>
    <source>
        <strain evidence="1">Expedition CK06-06</strain>
    </source>
</reference>
<comment type="caution">
    <text evidence="1">The sequence shown here is derived from an EMBL/GenBank/DDBJ whole genome shotgun (WGS) entry which is preliminary data.</text>
</comment>
<protein>
    <submittedName>
        <fullName evidence="1">Uncharacterized protein</fullName>
    </submittedName>
</protein>
<accession>X0ZMY9</accession>
<gene>
    <name evidence="1" type="ORF">S01H4_11977</name>
</gene>
<name>X0ZMY9_9ZZZZ</name>